<accession>A0ACA9KLE2</accession>
<dbReference type="Proteomes" id="UP000789920">
    <property type="component" value="Unassembled WGS sequence"/>
</dbReference>
<proteinExistence type="predicted"/>
<dbReference type="EMBL" id="CAJVQC010000668">
    <property type="protein sequence ID" value="CAG8477197.1"/>
    <property type="molecule type" value="Genomic_DNA"/>
</dbReference>
<sequence length="349" mass="39649">MLLLPDQKNQKKYSKSTFACVNCKIKKVKCFGEPQCIQCMKKGISCVFVRQHKRGPKPSTKKPVSIFASELIKDLNPTNPICSLLNDLQKQEQLLIQELNDIRTLANVVKTEDFASSLTQDTKDVLNDSVIYINFPEQLNSLEYGNSHSALLPETSILDHNSSQTNISDSSTNFYPSTSFQETNNVDSNTYPSSLLEETNIIDHHPSQTNSSNSSANISDSGVPFKKFICETSESMRAKINSKAKIRRSRSLTLDLGKKSQSLKYIRSNTMSNNSLKMQQTEPKEHPYFFTQISDEPNELFTNNFMEYMNQFPFCLNNTQIEQPFQAINTNHNDLCNPLNNIDIIHLYS</sequence>
<organism evidence="1 2">
    <name type="scientific">Racocetra persica</name>
    <dbReference type="NCBI Taxonomy" id="160502"/>
    <lineage>
        <taxon>Eukaryota</taxon>
        <taxon>Fungi</taxon>
        <taxon>Fungi incertae sedis</taxon>
        <taxon>Mucoromycota</taxon>
        <taxon>Glomeromycotina</taxon>
        <taxon>Glomeromycetes</taxon>
        <taxon>Diversisporales</taxon>
        <taxon>Gigasporaceae</taxon>
        <taxon>Racocetra</taxon>
    </lineage>
</organism>
<name>A0ACA9KLE2_9GLOM</name>
<gene>
    <name evidence="1" type="ORF">RPERSI_LOCUS826</name>
</gene>
<evidence type="ECO:0000313" key="1">
    <source>
        <dbReference type="EMBL" id="CAG8477197.1"/>
    </source>
</evidence>
<protein>
    <submittedName>
        <fullName evidence="1">29988_t:CDS:1</fullName>
    </submittedName>
</protein>
<comment type="caution">
    <text evidence="1">The sequence shown here is derived from an EMBL/GenBank/DDBJ whole genome shotgun (WGS) entry which is preliminary data.</text>
</comment>
<reference evidence="1" key="1">
    <citation type="submission" date="2021-06" db="EMBL/GenBank/DDBJ databases">
        <authorList>
            <person name="Kallberg Y."/>
            <person name="Tangrot J."/>
            <person name="Rosling A."/>
        </authorList>
    </citation>
    <scope>NUCLEOTIDE SEQUENCE</scope>
    <source>
        <strain evidence="1">MA461A</strain>
    </source>
</reference>
<keyword evidence="2" id="KW-1185">Reference proteome</keyword>
<evidence type="ECO:0000313" key="2">
    <source>
        <dbReference type="Proteomes" id="UP000789920"/>
    </source>
</evidence>